<feature type="compositionally biased region" description="Gly residues" evidence="7">
    <location>
        <begin position="107"/>
        <end position="117"/>
    </location>
</feature>
<dbReference type="STRING" id="1676925.ENSPKIP00000038277"/>
<keyword evidence="11" id="KW-1185">Reference proteome</keyword>
<feature type="region of interest" description="Disordered" evidence="7">
    <location>
        <begin position="95"/>
        <end position="205"/>
    </location>
</feature>
<reference evidence="10" key="1">
    <citation type="submission" date="2025-08" db="UniProtKB">
        <authorList>
            <consortium name="Ensembl"/>
        </authorList>
    </citation>
    <scope>IDENTIFICATION</scope>
</reference>
<proteinExistence type="inferred from homology"/>
<comment type="similarity">
    <text evidence="2">Belongs to the CD99 family.</text>
</comment>
<dbReference type="GO" id="GO:0072683">
    <property type="term" value="P:T cell extravasation"/>
    <property type="evidence" value="ECO:0007669"/>
    <property type="project" value="TreeGrafter"/>
</dbReference>
<evidence type="ECO:0000256" key="7">
    <source>
        <dbReference type="SAM" id="MobiDB-lite"/>
    </source>
</evidence>
<evidence type="ECO:0000256" key="3">
    <source>
        <dbReference type="ARBA" id="ARBA00022692"/>
    </source>
</evidence>
<evidence type="ECO:0000256" key="2">
    <source>
        <dbReference type="ARBA" id="ARBA00008763"/>
    </source>
</evidence>
<feature type="chain" id="PRO_5017278171" evidence="9">
    <location>
        <begin position="23"/>
        <end position="270"/>
    </location>
</feature>
<reference evidence="10" key="2">
    <citation type="submission" date="2025-09" db="UniProtKB">
        <authorList>
            <consortium name="Ensembl"/>
        </authorList>
    </citation>
    <scope>IDENTIFICATION</scope>
</reference>
<feature type="signal peptide" evidence="9">
    <location>
        <begin position="1"/>
        <end position="22"/>
    </location>
</feature>
<evidence type="ECO:0000256" key="6">
    <source>
        <dbReference type="ARBA" id="ARBA00023136"/>
    </source>
</evidence>
<dbReference type="GO" id="GO:0005886">
    <property type="term" value="C:plasma membrane"/>
    <property type="evidence" value="ECO:0007669"/>
    <property type="project" value="TreeGrafter"/>
</dbReference>
<keyword evidence="6 8" id="KW-0472">Membrane</keyword>
<gene>
    <name evidence="10" type="primary">CD99L2</name>
</gene>
<evidence type="ECO:0000256" key="5">
    <source>
        <dbReference type="ARBA" id="ARBA00022989"/>
    </source>
</evidence>
<dbReference type="Pfam" id="PF12301">
    <property type="entry name" value="CD99L2"/>
    <property type="match status" value="1"/>
</dbReference>
<evidence type="ECO:0000313" key="11">
    <source>
        <dbReference type="Proteomes" id="UP000261540"/>
    </source>
</evidence>
<dbReference type="PANTHER" id="PTHR15076">
    <property type="entry name" value="CD99/MIC2 PROTEIN RELATED"/>
    <property type="match status" value="1"/>
</dbReference>
<evidence type="ECO:0000313" key="10">
    <source>
        <dbReference type="Ensembl" id="ENSPKIP00000038277.1"/>
    </source>
</evidence>
<accession>A0A3B3T564</accession>
<sequence length="270" mass="27871">MAKCPPLLFVKIFSVLAIKVFCQDLSLFDALDELQDKTPTMKPNPGATGGGAGGAGGGSPGDGMKTVTNMPARPKGRLTLSDDLNILDALDEMEDETPTMKPNPGPTRGGTGGAGGGRSEDGMKTITKAPVRPKPKPAADDFDLSDALDPKNDIVEKGKSERGGQFTDDDLSSITNGGGYAPDKGRGEGRSSTVDSADGATSDTTMESGTIAGIVSALAMTLLGAAGSYISYQKKRLCFSVQGESPSDKDRDQGWRCCSVIGAVVCVCKI</sequence>
<comment type="subcellular location">
    <subcellularLocation>
        <location evidence="1">Membrane</location>
        <topology evidence="1">Single-pass type I membrane protein</topology>
    </subcellularLocation>
</comment>
<evidence type="ECO:0000256" key="1">
    <source>
        <dbReference type="ARBA" id="ARBA00004479"/>
    </source>
</evidence>
<feature type="compositionally biased region" description="Basic and acidic residues" evidence="7">
    <location>
        <begin position="148"/>
        <end position="162"/>
    </location>
</feature>
<keyword evidence="4 9" id="KW-0732">Signal</keyword>
<dbReference type="AlphaFoldDB" id="A0A3B3T564"/>
<evidence type="ECO:0000256" key="4">
    <source>
        <dbReference type="ARBA" id="ARBA00022729"/>
    </source>
</evidence>
<feature type="transmembrane region" description="Helical" evidence="8">
    <location>
        <begin position="211"/>
        <end position="232"/>
    </location>
</feature>
<feature type="compositionally biased region" description="Polar residues" evidence="7">
    <location>
        <begin position="190"/>
        <end position="205"/>
    </location>
</feature>
<dbReference type="GeneTree" id="ENSGT00940000154344"/>
<feature type="compositionally biased region" description="Gly residues" evidence="7">
    <location>
        <begin position="47"/>
        <end position="61"/>
    </location>
</feature>
<dbReference type="GO" id="GO:0034109">
    <property type="term" value="P:homotypic cell-cell adhesion"/>
    <property type="evidence" value="ECO:0007669"/>
    <property type="project" value="TreeGrafter"/>
</dbReference>
<protein>
    <submittedName>
        <fullName evidence="10">CD99 molecule-like 2</fullName>
    </submittedName>
</protein>
<evidence type="ECO:0000256" key="8">
    <source>
        <dbReference type="SAM" id="Phobius"/>
    </source>
</evidence>
<dbReference type="Ensembl" id="ENSPKIT00000019267.1">
    <property type="protein sequence ID" value="ENSPKIP00000038277.1"/>
    <property type="gene ID" value="ENSPKIG00000016107.1"/>
</dbReference>
<dbReference type="Proteomes" id="UP000261540">
    <property type="component" value="Unplaced"/>
</dbReference>
<dbReference type="GO" id="GO:2000391">
    <property type="term" value="P:positive regulation of neutrophil extravasation"/>
    <property type="evidence" value="ECO:0007669"/>
    <property type="project" value="TreeGrafter"/>
</dbReference>
<name>A0A3B3T564_9TELE</name>
<keyword evidence="3 8" id="KW-0812">Transmembrane</keyword>
<feature type="region of interest" description="Disordered" evidence="7">
    <location>
        <begin position="38"/>
        <end position="78"/>
    </location>
</feature>
<keyword evidence="5 8" id="KW-1133">Transmembrane helix</keyword>
<evidence type="ECO:0000256" key="9">
    <source>
        <dbReference type="SAM" id="SignalP"/>
    </source>
</evidence>
<organism evidence="10 11">
    <name type="scientific">Paramormyrops kingsleyae</name>
    <dbReference type="NCBI Taxonomy" id="1676925"/>
    <lineage>
        <taxon>Eukaryota</taxon>
        <taxon>Metazoa</taxon>
        <taxon>Chordata</taxon>
        <taxon>Craniata</taxon>
        <taxon>Vertebrata</taxon>
        <taxon>Euteleostomi</taxon>
        <taxon>Actinopterygii</taxon>
        <taxon>Neopterygii</taxon>
        <taxon>Teleostei</taxon>
        <taxon>Osteoglossocephala</taxon>
        <taxon>Osteoglossomorpha</taxon>
        <taxon>Osteoglossiformes</taxon>
        <taxon>Mormyridae</taxon>
        <taxon>Paramormyrops</taxon>
    </lineage>
</organism>
<dbReference type="InterPro" id="IPR022078">
    <property type="entry name" value="CD99L2"/>
</dbReference>